<feature type="domain" description="PPM-type phosphatase" evidence="8">
    <location>
        <begin position="454"/>
        <end position="661"/>
    </location>
</feature>
<dbReference type="GO" id="GO:0016791">
    <property type="term" value="F:phosphatase activity"/>
    <property type="evidence" value="ECO:0007669"/>
    <property type="project" value="TreeGrafter"/>
</dbReference>
<evidence type="ECO:0000313" key="9">
    <source>
        <dbReference type="EMBL" id="RZT58218.1"/>
    </source>
</evidence>
<keyword evidence="5 7" id="KW-1133">Transmembrane helix</keyword>
<keyword evidence="6 7" id="KW-0472">Membrane</keyword>
<feature type="transmembrane region" description="Helical" evidence="7">
    <location>
        <begin position="140"/>
        <end position="164"/>
    </location>
</feature>
<evidence type="ECO:0000256" key="3">
    <source>
        <dbReference type="ARBA" id="ARBA00022692"/>
    </source>
</evidence>
<feature type="transmembrane region" description="Helical" evidence="7">
    <location>
        <begin position="26"/>
        <end position="47"/>
    </location>
</feature>
<proteinExistence type="predicted"/>
<evidence type="ECO:0000259" key="8">
    <source>
        <dbReference type="SMART" id="SM00331"/>
    </source>
</evidence>
<evidence type="ECO:0000256" key="6">
    <source>
        <dbReference type="ARBA" id="ARBA00023136"/>
    </source>
</evidence>
<sequence>MTLAAHNGSPPMRVSLTRLLAERPSLGWLFFAAGVVTVYLVSLPAILFRPTGIEWAIWWPAVGIAVGLVIRAPRRAVPVALLILTAVFLVVQFSAGRPPELAIPFGVAAGLEVAVVALILRGGRERALHVSRVSDLARLLLAAVAGAAVLTVIASAAIATQVSLDAVVEYLQTSVLAHIIGVIVVTPLFFDHGRTSLRGREREFVLQVVSVIGTIAVIAAAASIGLPLAFLLLGPLVWGAARFSGRIVIVQFLVVMLVVSEFGEETGGLISVDGVQSQLSAFMVELFVLSSGVVILAVLALAGSQRRVLRLSSAAIAASLTGFADLRLRGGQWSVTAINDAARLSFGSEERPVEAIFERESVAALAAIAADLSEQAASLGGLARLTTLDERILETTVSPLLDPDRGAGDDDDRRYSLQFLDITDSLRLARAEEEELQRAAEMQRALLPDQPPAVEGWQVAGACLPSRDVGGDFFSWSTQSGALSITLGDVMGKGLGAGVMAASLQMAIRLQPPTASPGAVLTRSARAVADQLERASTFATVVHARIDTVTGVVEYADAGHGLTLIVRTGGGYERLASTSLPLGVDEDEVWLDSRATLGASDVLLSISDGALDAFPDSADPLADVAALVATAESAQDAVDAVLGLSRLPGIADDITVVAVRRSA</sequence>
<dbReference type="InterPro" id="IPR036457">
    <property type="entry name" value="PPM-type-like_dom_sf"/>
</dbReference>
<keyword evidence="10" id="KW-1185">Reference proteome</keyword>
<dbReference type="InterPro" id="IPR052016">
    <property type="entry name" value="Bact_Sigma-Reg"/>
</dbReference>
<reference evidence="9 10" key="1">
    <citation type="journal article" date="2015" name="Stand. Genomic Sci.">
        <title>Genomic Encyclopedia of Bacterial and Archaeal Type Strains, Phase III: the genomes of soil and plant-associated and newly described type strains.</title>
        <authorList>
            <person name="Whitman W.B."/>
            <person name="Woyke T."/>
            <person name="Klenk H.P."/>
            <person name="Zhou Y."/>
            <person name="Lilburn T.G."/>
            <person name="Beck B.J."/>
            <person name="De Vos P."/>
            <person name="Vandamme P."/>
            <person name="Eisen J.A."/>
            <person name="Garrity G."/>
            <person name="Hugenholtz P."/>
            <person name="Kyrpides N.C."/>
        </authorList>
    </citation>
    <scope>NUCLEOTIDE SEQUENCE [LARGE SCALE GENOMIC DNA]</scope>
    <source>
        <strain evidence="9 10">AC4r</strain>
    </source>
</reference>
<evidence type="ECO:0000256" key="5">
    <source>
        <dbReference type="ARBA" id="ARBA00022989"/>
    </source>
</evidence>
<dbReference type="InterPro" id="IPR001932">
    <property type="entry name" value="PPM-type_phosphatase-like_dom"/>
</dbReference>
<feature type="transmembrane region" description="Helical" evidence="7">
    <location>
        <begin position="170"/>
        <end position="192"/>
    </location>
</feature>
<keyword evidence="3 7" id="KW-0812">Transmembrane</keyword>
<accession>A0A4Q7TFM8</accession>
<feature type="transmembrane region" description="Helical" evidence="7">
    <location>
        <begin position="77"/>
        <end position="95"/>
    </location>
</feature>
<protein>
    <submittedName>
        <fullName evidence="9">MASE1 protein</fullName>
    </submittedName>
</protein>
<dbReference type="PANTHER" id="PTHR43156">
    <property type="entry name" value="STAGE II SPORULATION PROTEIN E-RELATED"/>
    <property type="match status" value="1"/>
</dbReference>
<dbReference type="OrthoDB" id="3197131at2"/>
<evidence type="ECO:0000256" key="4">
    <source>
        <dbReference type="ARBA" id="ARBA00022801"/>
    </source>
</evidence>
<dbReference type="AlphaFoldDB" id="A0A4Q7TFM8"/>
<feature type="transmembrane region" description="Helical" evidence="7">
    <location>
        <begin position="236"/>
        <end position="259"/>
    </location>
</feature>
<feature type="transmembrane region" description="Helical" evidence="7">
    <location>
        <begin position="279"/>
        <end position="302"/>
    </location>
</feature>
<dbReference type="SUPFAM" id="SSF81606">
    <property type="entry name" value="PP2C-like"/>
    <property type="match status" value="1"/>
</dbReference>
<feature type="transmembrane region" description="Helical" evidence="7">
    <location>
        <begin position="101"/>
        <end position="120"/>
    </location>
</feature>
<comment type="subcellular location">
    <subcellularLocation>
        <location evidence="1">Cell membrane</location>
        <topology evidence="1">Multi-pass membrane protein</topology>
    </subcellularLocation>
</comment>
<name>A0A4Q7TFM8_9MICO</name>
<dbReference type="Proteomes" id="UP000292408">
    <property type="component" value="Unassembled WGS sequence"/>
</dbReference>
<evidence type="ECO:0000256" key="2">
    <source>
        <dbReference type="ARBA" id="ARBA00022475"/>
    </source>
</evidence>
<evidence type="ECO:0000256" key="7">
    <source>
        <dbReference type="SAM" id="Phobius"/>
    </source>
</evidence>
<dbReference type="Pfam" id="PF07228">
    <property type="entry name" value="SpoIIE"/>
    <property type="match status" value="1"/>
</dbReference>
<dbReference type="PANTHER" id="PTHR43156:SF2">
    <property type="entry name" value="STAGE II SPORULATION PROTEIN E"/>
    <property type="match status" value="1"/>
</dbReference>
<keyword evidence="4" id="KW-0378">Hydrolase</keyword>
<dbReference type="RefSeq" id="WP_130284299.1">
    <property type="nucleotide sequence ID" value="NZ_SGXT01000018.1"/>
</dbReference>
<dbReference type="EMBL" id="SGXT01000018">
    <property type="protein sequence ID" value="RZT58218.1"/>
    <property type="molecule type" value="Genomic_DNA"/>
</dbReference>
<dbReference type="Pfam" id="PF05231">
    <property type="entry name" value="MASE1"/>
    <property type="match status" value="1"/>
</dbReference>
<feature type="transmembrane region" description="Helical" evidence="7">
    <location>
        <begin position="204"/>
        <end position="230"/>
    </location>
</feature>
<comment type="caution">
    <text evidence="9">The sequence shown here is derived from an EMBL/GenBank/DDBJ whole genome shotgun (WGS) entry which is preliminary data.</text>
</comment>
<organism evidence="9 10">
    <name type="scientific">Microcella alkaliphila</name>
    <dbReference type="NCBI Taxonomy" id="279828"/>
    <lineage>
        <taxon>Bacteria</taxon>
        <taxon>Bacillati</taxon>
        <taxon>Actinomycetota</taxon>
        <taxon>Actinomycetes</taxon>
        <taxon>Micrococcales</taxon>
        <taxon>Microbacteriaceae</taxon>
        <taxon>Microcella</taxon>
    </lineage>
</organism>
<dbReference type="InterPro" id="IPR007895">
    <property type="entry name" value="MASE1"/>
</dbReference>
<dbReference type="GO" id="GO:0005886">
    <property type="term" value="C:plasma membrane"/>
    <property type="evidence" value="ECO:0007669"/>
    <property type="project" value="UniProtKB-SubCell"/>
</dbReference>
<dbReference type="Gene3D" id="3.60.40.10">
    <property type="entry name" value="PPM-type phosphatase domain"/>
    <property type="match status" value="1"/>
</dbReference>
<evidence type="ECO:0000313" key="10">
    <source>
        <dbReference type="Proteomes" id="UP000292408"/>
    </source>
</evidence>
<keyword evidence="2" id="KW-1003">Cell membrane</keyword>
<gene>
    <name evidence="9" type="ORF">EV140_2461</name>
</gene>
<dbReference type="SMART" id="SM00331">
    <property type="entry name" value="PP2C_SIG"/>
    <property type="match status" value="1"/>
</dbReference>
<feature type="transmembrane region" description="Helical" evidence="7">
    <location>
        <begin position="53"/>
        <end position="70"/>
    </location>
</feature>
<evidence type="ECO:0000256" key="1">
    <source>
        <dbReference type="ARBA" id="ARBA00004651"/>
    </source>
</evidence>